<feature type="binding site" evidence="11">
    <location>
        <begin position="627"/>
        <end position="634"/>
    </location>
    <ligand>
        <name>ATP</name>
        <dbReference type="ChEBI" id="CHEBI:30616"/>
    </ligand>
</feature>
<dbReference type="OrthoDB" id="2411602at2759"/>
<comment type="catalytic activity">
    <reaction evidence="10 11">
        <text>Hydrolysis of proteins in presence of ATP.</text>
        <dbReference type="EC" id="3.4.21.53"/>
    </reaction>
</comment>
<evidence type="ECO:0000256" key="3">
    <source>
        <dbReference type="ARBA" id="ARBA00022741"/>
    </source>
</evidence>
<feature type="compositionally biased region" description="Basic and acidic residues" evidence="14">
    <location>
        <begin position="884"/>
        <end position="894"/>
    </location>
</feature>
<evidence type="ECO:0000259" key="15">
    <source>
        <dbReference type="PROSITE" id="PS51786"/>
    </source>
</evidence>
<dbReference type="Gene3D" id="1.20.58.1480">
    <property type="match status" value="1"/>
</dbReference>
<dbReference type="GO" id="GO:0016887">
    <property type="term" value="F:ATP hydrolysis activity"/>
    <property type="evidence" value="ECO:0007669"/>
    <property type="project" value="UniProtKB-UniRule"/>
</dbReference>
<dbReference type="InterPro" id="IPR003593">
    <property type="entry name" value="AAA+_ATPase"/>
</dbReference>
<feature type="domain" description="Lon N-terminal" evidence="16">
    <location>
        <begin position="166"/>
        <end position="474"/>
    </location>
</feature>
<dbReference type="InterPro" id="IPR008268">
    <property type="entry name" value="Peptidase_S16_AS"/>
</dbReference>
<name>A0A168T4N2_ABSGL</name>
<feature type="active site" evidence="11 12">
    <location>
        <position position="1059"/>
    </location>
</feature>
<evidence type="ECO:0000256" key="8">
    <source>
        <dbReference type="ARBA" id="ARBA00023125"/>
    </source>
</evidence>
<dbReference type="PROSITE" id="PS51787">
    <property type="entry name" value="LON_N"/>
    <property type="match status" value="1"/>
</dbReference>
<comment type="subunit">
    <text evidence="11">Homohexamer or homoheptamer. Organized in a ring with a central cavity.</text>
</comment>
<dbReference type="SUPFAM" id="SSF88697">
    <property type="entry name" value="PUA domain-like"/>
    <property type="match status" value="1"/>
</dbReference>
<dbReference type="Proteomes" id="UP000078561">
    <property type="component" value="Unassembled WGS sequence"/>
</dbReference>
<comment type="subcellular location">
    <subcellularLocation>
        <location evidence="1 11">Mitochondrion matrix</location>
    </subcellularLocation>
</comment>
<dbReference type="Pfam" id="PF02190">
    <property type="entry name" value="LON_substr_bdg"/>
    <property type="match status" value="1"/>
</dbReference>
<reference evidence="17" key="1">
    <citation type="submission" date="2016-04" db="EMBL/GenBank/DDBJ databases">
        <authorList>
            <person name="Evans L.H."/>
            <person name="Alamgir A."/>
            <person name="Owens N."/>
            <person name="Weber N.D."/>
            <person name="Virtaneva K."/>
            <person name="Barbian K."/>
            <person name="Babar A."/>
            <person name="Rosenke K."/>
        </authorList>
    </citation>
    <scope>NUCLEOTIDE SEQUENCE [LARGE SCALE GENOMIC DNA]</scope>
    <source>
        <strain evidence="17">CBS 101.48</strain>
    </source>
</reference>
<dbReference type="Pfam" id="PF22667">
    <property type="entry name" value="Lon_lid"/>
    <property type="match status" value="1"/>
</dbReference>
<dbReference type="InterPro" id="IPR015947">
    <property type="entry name" value="PUA-like_sf"/>
</dbReference>
<dbReference type="InterPro" id="IPR027065">
    <property type="entry name" value="Lon_Prtase"/>
</dbReference>
<evidence type="ECO:0000313" key="18">
    <source>
        <dbReference type="Proteomes" id="UP000078561"/>
    </source>
</evidence>
<feature type="compositionally biased region" description="Low complexity" evidence="14">
    <location>
        <begin position="867"/>
        <end position="876"/>
    </location>
</feature>
<dbReference type="GO" id="GO:0004252">
    <property type="term" value="F:serine-type endopeptidase activity"/>
    <property type="evidence" value="ECO:0007669"/>
    <property type="project" value="UniProtKB-UniRule"/>
</dbReference>
<organism evidence="17">
    <name type="scientific">Absidia glauca</name>
    <name type="common">Pin mould</name>
    <dbReference type="NCBI Taxonomy" id="4829"/>
    <lineage>
        <taxon>Eukaryota</taxon>
        <taxon>Fungi</taxon>
        <taxon>Fungi incertae sedis</taxon>
        <taxon>Mucoromycota</taxon>
        <taxon>Mucoromycotina</taxon>
        <taxon>Mucoromycetes</taxon>
        <taxon>Mucorales</taxon>
        <taxon>Cunninghamellaceae</taxon>
        <taxon>Absidia</taxon>
    </lineage>
</organism>
<feature type="compositionally biased region" description="Low complexity" evidence="14">
    <location>
        <begin position="119"/>
        <end position="135"/>
    </location>
</feature>
<evidence type="ECO:0000256" key="4">
    <source>
        <dbReference type="ARBA" id="ARBA00022801"/>
    </source>
</evidence>
<feature type="compositionally biased region" description="Low complexity" evidence="14">
    <location>
        <begin position="344"/>
        <end position="355"/>
    </location>
</feature>
<evidence type="ECO:0000256" key="7">
    <source>
        <dbReference type="ARBA" id="ARBA00022946"/>
    </source>
</evidence>
<evidence type="ECO:0000259" key="16">
    <source>
        <dbReference type="PROSITE" id="PS51787"/>
    </source>
</evidence>
<keyword evidence="9 11" id="KW-0496">Mitochondrion</keyword>
<dbReference type="NCBIfam" id="TIGR00763">
    <property type="entry name" value="lon"/>
    <property type="match status" value="1"/>
</dbReference>
<comment type="similarity">
    <text evidence="11 12 13">Belongs to the peptidase S16 family.</text>
</comment>
<dbReference type="InterPro" id="IPR027503">
    <property type="entry name" value="Lonm_euk"/>
</dbReference>
<dbReference type="STRING" id="4829.A0A168T4N2"/>
<evidence type="ECO:0000256" key="9">
    <source>
        <dbReference type="ARBA" id="ARBA00023128"/>
    </source>
</evidence>
<dbReference type="SUPFAM" id="SSF54211">
    <property type="entry name" value="Ribosomal protein S5 domain 2-like"/>
    <property type="match status" value="1"/>
</dbReference>
<dbReference type="FunFam" id="1.20.58.1480:FF:000003">
    <property type="entry name" value="Lon protease homolog, mitochondrial"/>
    <property type="match status" value="1"/>
</dbReference>
<dbReference type="InterPro" id="IPR003959">
    <property type="entry name" value="ATPase_AAA_core"/>
</dbReference>
<dbReference type="InterPro" id="IPR014721">
    <property type="entry name" value="Ribsml_uS5_D2-typ_fold_subgr"/>
</dbReference>
<evidence type="ECO:0000256" key="2">
    <source>
        <dbReference type="ARBA" id="ARBA00022670"/>
    </source>
</evidence>
<dbReference type="InterPro" id="IPR027417">
    <property type="entry name" value="P-loop_NTPase"/>
</dbReference>
<dbReference type="FunFam" id="3.30.230.10:FF:000015">
    <property type="entry name" value="Lon protease homolog, mitochondrial"/>
    <property type="match status" value="1"/>
</dbReference>
<dbReference type="InterPro" id="IPR004815">
    <property type="entry name" value="Lon_bac/euk-typ"/>
</dbReference>
<evidence type="ECO:0000256" key="10">
    <source>
        <dbReference type="ARBA" id="ARBA00050665"/>
    </source>
</evidence>
<dbReference type="InterPro" id="IPR003111">
    <property type="entry name" value="Lon_prtase_N"/>
</dbReference>
<dbReference type="GO" id="GO:0003697">
    <property type="term" value="F:single-stranded DNA binding"/>
    <property type="evidence" value="ECO:0007669"/>
    <property type="project" value="TreeGrafter"/>
</dbReference>
<evidence type="ECO:0000256" key="6">
    <source>
        <dbReference type="ARBA" id="ARBA00022840"/>
    </source>
</evidence>
<comment type="function">
    <text evidence="11">ATP-dependent serine protease that mediates the selective degradation of misfolded, unassembled or oxidatively damaged polypeptides as well as certain short-lived regulatory proteins in the mitochondrial matrix. May also have a chaperone function in the assembly of inner membrane protein complexes. Participates in the regulation of mitochondrial gene expression and in the maintenance of the integrity of the mitochondrial genome. Binds to mitochondrial DNA in a site-specific manner.</text>
</comment>
<feature type="domain" description="Lon proteolytic" evidence="15">
    <location>
        <begin position="924"/>
        <end position="1110"/>
    </location>
</feature>
<feature type="compositionally biased region" description="Low complexity" evidence="14">
    <location>
        <begin position="278"/>
        <end position="296"/>
    </location>
</feature>
<dbReference type="Gene3D" id="3.30.230.10">
    <property type="match status" value="1"/>
</dbReference>
<dbReference type="InterPro" id="IPR054594">
    <property type="entry name" value="Lon_lid"/>
</dbReference>
<feature type="region of interest" description="Disordered" evidence="14">
    <location>
        <begin position="85"/>
        <end position="146"/>
    </location>
</feature>
<dbReference type="InterPro" id="IPR020568">
    <property type="entry name" value="Ribosomal_Su5_D2-typ_SF"/>
</dbReference>
<dbReference type="HAMAP" id="MF_03120">
    <property type="entry name" value="lonm_euk"/>
    <property type="match status" value="1"/>
</dbReference>
<keyword evidence="5 11" id="KW-0720">Serine protease</keyword>
<dbReference type="GO" id="GO:0051131">
    <property type="term" value="P:chaperone-mediated protein complex assembly"/>
    <property type="evidence" value="ECO:0007669"/>
    <property type="project" value="UniProtKB-UniRule"/>
</dbReference>
<dbReference type="FunFam" id="1.20.5.5270:FF:000001">
    <property type="entry name" value="Lon protease homolog, mitochondrial"/>
    <property type="match status" value="1"/>
</dbReference>
<evidence type="ECO:0000256" key="13">
    <source>
        <dbReference type="RuleBase" id="RU000591"/>
    </source>
</evidence>
<dbReference type="InParanoid" id="A0A168T4N2"/>
<dbReference type="SMART" id="SM00464">
    <property type="entry name" value="LON"/>
    <property type="match status" value="1"/>
</dbReference>
<dbReference type="InterPro" id="IPR008269">
    <property type="entry name" value="Lon_proteolytic"/>
</dbReference>
<dbReference type="EMBL" id="LT555008">
    <property type="protein sequence ID" value="SAM09459.1"/>
    <property type="molecule type" value="Genomic_DNA"/>
</dbReference>
<accession>A0A168T4N2</accession>
<dbReference type="GO" id="GO:0005524">
    <property type="term" value="F:ATP binding"/>
    <property type="evidence" value="ECO:0007669"/>
    <property type="project" value="UniProtKB-UniRule"/>
</dbReference>
<dbReference type="InterPro" id="IPR046336">
    <property type="entry name" value="Lon_prtase_N_sf"/>
</dbReference>
<dbReference type="Gene3D" id="1.10.8.60">
    <property type="match status" value="1"/>
</dbReference>
<feature type="compositionally biased region" description="Basic and acidic residues" evidence="14">
    <location>
        <begin position="98"/>
        <end position="107"/>
    </location>
</feature>
<dbReference type="PRINTS" id="PR00830">
    <property type="entry name" value="ENDOLAPTASE"/>
</dbReference>
<dbReference type="OMA" id="WLTNIPW"/>
<dbReference type="GO" id="GO:0070407">
    <property type="term" value="P:oxidation-dependent protein catabolic process"/>
    <property type="evidence" value="ECO:0007669"/>
    <property type="project" value="UniProtKB-UniRule"/>
</dbReference>
<evidence type="ECO:0000256" key="14">
    <source>
        <dbReference type="SAM" id="MobiDB-lite"/>
    </source>
</evidence>
<feature type="region of interest" description="Disordered" evidence="14">
    <location>
        <begin position="278"/>
        <end position="355"/>
    </location>
</feature>
<dbReference type="PANTHER" id="PTHR43718">
    <property type="entry name" value="LON PROTEASE"/>
    <property type="match status" value="1"/>
</dbReference>
<dbReference type="CDD" id="cd19500">
    <property type="entry name" value="RecA-like_Lon"/>
    <property type="match status" value="1"/>
</dbReference>
<evidence type="ECO:0000256" key="11">
    <source>
        <dbReference type="HAMAP-Rule" id="MF_03120"/>
    </source>
</evidence>
<dbReference type="GO" id="GO:0006515">
    <property type="term" value="P:protein quality control for misfolded or incompletely synthesized proteins"/>
    <property type="evidence" value="ECO:0007669"/>
    <property type="project" value="UniProtKB-UniRule"/>
</dbReference>
<dbReference type="SMART" id="SM00382">
    <property type="entry name" value="AAA"/>
    <property type="match status" value="1"/>
</dbReference>
<dbReference type="Gene3D" id="1.20.5.5270">
    <property type="match status" value="1"/>
</dbReference>
<evidence type="ECO:0000313" key="17">
    <source>
        <dbReference type="EMBL" id="SAM09459.1"/>
    </source>
</evidence>
<dbReference type="PANTHER" id="PTHR43718:SF2">
    <property type="entry name" value="LON PROTEASE HOMOLOG, MITOCHONDRIAL"/>
    <property type="match status" value="1"/>
</dbReference>
<sequence length="1136" mass="124004">MNNSFLVHVSKTISRSKFNQVVATQFQTPTQQHAKRSFSHTSANSAPGVCLWGGEALKRSIQASPSNSVLVMLQPLRTAAAVNKQFNRSASTQAGLQLRERDPKDDPMDQGNGGGGHGEQSNGSGHNNNNNNNNNGGDGKSSGHDDHVVIDNQLQKPSVPDVYPQVLALPIARRPLFPGFYKAVVVKDPNVTAAIKELLKRGQPYVGAFLLKDEDLDVDTIQNIDQVHRVGVFAQITSVFPASAGKDGKDEDAGLTAVLYPHRRIKIKELLPITAPSSSATATATATKDSSQQQASHVKIEAEEDAVQETMGTKSEHPSANVVPGEELMSDTLGGKKTAKDGTESTAASSEEGAEASQQYATSFLSRDYQVSLANVENLEDLPYSKKSPLVRAVTSEIVSVFKDIASLNPLFRDQIASFSMSQSAGNVFEEPAKLADFAAAVSAGEPLELQEVLETLTVDDRLQKSLLVLKKELMNAQLQNKISKEVESKIAKRQREYYLMEQLKGIKKELGLESDGKDKLVEGFKEKATKLAMPQAVKKVFDEEITKLAHLEPAASEFNVTRNYLDWLTQIPWGQRSRENYNMNHAKTVLDEDHYGLKDVKDRIMEFIAVSKLRGSVEGKILCLSGPPGVGKTSIGKSIARALDREFYRFSVGGLTDVAEIKGHRRTYVGAMPGKVIQALKKVQTENPLILIDEIDKVGRGHQGDPSSALLELLDPEQNNSFLDHYMDVGIDLSKVLFVCTANVLDTIPGPLLDRMEVIQLSGYVAEEKAAIAEKYLAPAAKKASGLEHANVNLTDAAVETLIKNYCRESGVRNLKKQIDKVFRKAALNVVEQVGDKQDDLVKGDSPSTLEIDNRSNDPAHQPEETTASSSTTNTKEVGQQITKEEERHPMQVPEDIKIEIDTENLRDYVGPAVFQSDRLYEKTPPGVIMGLAWTSMGGSSLYIESVLESSLSPKSTPSLSKTGQLGDVMKESTSIAYTFAKSLMATHYPKNRFFEKAKLHLHCPAGAVPKDGPSAGITMATSLISLALNQPVKPNIAMTGELTVTGKVLQIGGLKEKTIAAKRSKVDTILFPKDNKADWEDLEDHIKEGMTGIPVDTYDDVFKICFDSVSKDQADNVWAEILKDGDKEKSDDSI</sequence>
<evidence type="ECO:0000256" key="5">
    <source>
        <dbReference type="ARBA" id="ARBA00022825"/>
    </source>
</evidence>
<dbReference type="PROSITE" id="PS01046">
    <property type="entry name" value="LON_SER"/>
    <property type="match status" value="1"/>
</dbReference>
<dbReference type="Gene3D" id="3.40.50.300">
    <property type="entry name" value="P-loop containing nucleotide triphosphate hydrolases"/>
    <property type="match status" value="1"/>
</dbReference>
<feature type="compositionally biased region" description="Basic and acidic residues" evidence="14">
    <location>
        <begin position="853"/>
        <end position="865"/>
    </location>
</feature>
<evidence type="ECO:0000256" key="1">
    <source>
        <dbReference type="ARBA" id="ARBA00004305"/>
    </source>
</evidence>
<keyword evidence="6 11" id="KW-0067">ATP-binding</keyword>
<dbReference type="GO" id="GO:0007005">
    <property type="term" value="P:mitochondrion organization"/>
    <property type="evidence" value="ECO:0007669"/>
    <property type="project" value="TreeGrafter"/>
</dbReference>
<evidence type="ECO:0000256" key="12">
    <source>
        <dbReference type="PROSITE-ProRule" id="PRU01122"/>
    </source>
</evidence>
<dbReference type="Pfam" id="PF00004">
    <property type="entry name" value="AAA"/>
    <property type="match status" value="1"/>
</dbReference>
<dbReference type="SUPFAM" id="SSF52540">
    <property type="entry name" value="P-loop containing nucleoside triphosphate hydrolases"/>
    <property type="match status" value="1"/>
</dbReference>
<gene>
    <name evidence="17" type="primary">ABSGL_15135.1 scaffold 15162</name>
    <name evidence="11" type="synonym">PIM1</name>
</gene>
<keyword evidence="8 11" id="KW-0238">DNA-binding</keyword>
<dbReference type="GO" id="GO:0004176">
    <property type="term" value="F:ATP-dependent peptidase activity"/>
    <property type="evidence" value="ECO:0007669"/>
    <property type="project" value="UniProtKB-UniRule"/>
</dbReference>
<dbReference type="PROSITE" id="PS51786">
    <property type="entry name" value="LON_PROTEOLYTIC"/>
    <property type="match status" value="1"/>
</dbReference>
<feature type="compositionally biased region" description="Polar residues" evidence="14">
    <location>
        <begin position="85"/>
        <end position="95"/>
    </location>
</feature>
<keyword evidence="18" id="KW-1185">Reference proteome</keyword>
<dbReference type="GO" id="GO:0034599">
    <property type="term" value="P:cellular response to oxidative stress"/>
    <property type="evidence" value="ECO:0007669"/>
    <property type="project" value="UniProtKB-UniRule"/>
</dbReference>
<keyword evidence="3 11" id="KW-0547">Nucleotide-binding</keyword>
<dbReference type="FunFam" id="2.30.130.40:FF:000010">
    <property type="entry name" value="Lon protease homolog, mitochondrial"/>
    <property type="match status" value="1"/>
</dbReference>
<dbReference type="EC" id="3.4.21.53" evidence="11"/>
<dbReference type="Gene3D" id="2.30.130.40">
    <property type="entry name" value="LON domain-like"/>
    <property type="match status" value="1"/>
</dbReference>
<protein>
    <recommendedName>
        <fullName evidence="11">Lon protease homolog, mitochondrial</fullName>
        <ecNumber evidence="11">3.4.21.53</ecNumber>
    </recommendedName>
</protein>
<keyword evidence="7" id="KW-0809">Transit peptide</keyword>
<feature type="active site" evidence="11 12">
    <location>
        <position position="1016"/>
    </location>
</feature>
<keyword evidence="2 11" id="KW-0645">Protease</keyword>
<dbReference type="FunFam" id="3.40.50.300:FF:000021">
    <property type="entry name" value="Lon protease homolog"/>
    <property type="match status" value="1"/>
</dbReference>
<dbReference type="GO" id="GO:0043565">
    <property type="term" value="F:sequence-specific DNA binding"/>
    <property type="evidence" value="ECO:0007669"/>
    <property type="project" value="UniProtKB-UniRule"/>
</dbReference>
<dbReference type="FunCoup" id="A0A168T4N2">
    <property type="interactions" value="391"/>
</dbReference>
<dbReference type="GO" id="GO:0005759">
    <property type="term" value="C:mitochondrial matrix"/>
    <property type="evidence" value="ECO:0007669"/>
    <property type="project" value="UniProtKB-SubCell"/>
</dbReference>
<keyword evidence="4 11" id="KW-0378">Hydrolase</keyword>
<feature type="region of interest" description="Disordered" evidence="14">
    <location>
        <begin position="839"/>
        <end position="894"/>
    </location>
</feature>
<dbReference type="Pfam" id="PF05362">
    <property type="entry name" value="Lon_C"/>
    <property type="match status" value="1"/>
</dbReference>
<proteinExistence type="inferred from homology"/>
<dbReference type="AlphaFoldDB" id="A0A168T4N2"/>